<evidence type="ECO:0000259" key="1">
    <source>
        <dbReference type="PROSITE" id="PS51269"/>
    </source>
</evidence>
<dbReference type="GO" id="GO:0033209">
    <property type="term" value="P:tumor necrosis factor-mediated signaling pathway"/>
    <property type="evidence" value="ECO:0000318"/>
    <property type="project" value="GO_Central"/>
</dbReference>
<dbReference type="InParanoid" id="A9UVC1"/>
<dbReference type="PROSITE" id="PS51269">
    <property type="entry name" value="COMM"/>
    <property type="match status" value="1"/>
</dbReference>
<reference evidence="2 3" key="1">
    <citation type="journal article" date="2008" name="Nature">
        <title>The genome of the choanoflagellate Monosiga brevicollis and the origin of metazoans.</title>
        <authorList>
            <consortium name="JGI Sequencing"/>
            <person name="King N."/>
            <person name="Westbrook M.J."/>
            <person name="Young S.L."/>
            <person name="Kuo A."/>
            <person name="Abedin M."/>
            <person name="Chapman J."/>
            <person name="Fairclough S."/>
            <person name="Hellsten U."/>
            <person name="Isogai Y."/>
            <person name="Letunic I."/>
            <person name="Marr M."/>
            <person name="Pincus D."/>
            <person name="Putnam N."/>
            <person name="Rokas A."/>
            <person name="Wright K.J."/>
            <person name="Zuzow R."/>
            <person name="Dirks W."/>
            <person name="Good M."/>
            <person name="Goodstein D."/>
            <person name="Lemons D."/>
            <person name="Li W."/>
            <person name="Lyons J.B."/>
            <person name="Morris A."/>
            <person name="Nichols S."/>
            <person name="Richter D.J."/>
            <person name="Salamov A."/>
            <person name="Bork P."/>
            <person name="Lim W.A."/>
            <person name="Manning G."/>
            <person name="Miller W.T."/>
            <person name="McGinnis W."/>
            <person name="Shapiro H."/>
            <person name="Tjian R."/>
            <person name="Grigoriev I.V."/>
            <person name="Rokhsar D."/>
        </authorList>
    </citation>
    <scope>NUCLEOTIDE SEQUENCE [LARGE SCALE GENOMIC DNA]</scope>
    <source>
        <strain evidence="3">MX1 / ATCC 50154</strain>
    </source>
</reference>
<dbReference type="STRING" id="81824.A9UVC1"/>
<dbReference type="GeneID" id="5889414"/>
<gene>
    <name evidence="2" type="ORF">MONBRDRAFT_31718</name>
</gene>
<dbReference type="EMBL" id="CH991546">
    <property type="protein sequence ID" value="EDQ91056.1"/>
    <property type="molecule type" value="Genomic_DNA"/>
</dbReference>
<dbReference type="GO" id="GO:0051059">
    <property type="term" value="F:NF-kappaB binding"/>
    <property type="evidence" value="ECO:0000318"/>
    <property type="project" value="GO_Central"/>
</dbReference>
<organism evidence="2 3">
    <name type="scientific">Monosiga brevicollis</name>
    <name type="common">Choanoflagellate</name>
    <dbReference type="NCBI Taxonomy" id="81824"/>
    <lineage>
        <taxon>Eukaryota</taxon>
        <taxon>Choanoflagellata</taxon>
        <taxon>Craspedida</taxon>
        <taxon>Salpingoecidae</taxon>
        <taxon>Monosiga</taxon>
    </lineage>
</organism>
<dbReference type="InterPro" id="IPR047155">
    <property type="entry name" value="COMMD4/6/7/8"/>
</dbReference>
<dbReference type="AlphaFoldDB" id="A9UVC1"/>
<proteinExistence type="predicted"/>
<keyword evidence="3" id="KW-1185">Reference proteome</keyword>
<dbReference type="FunCoup" id="A9UVC1">
    <property type="interactions" value="94"/>
</dbReference>
<sequence length="215" mass="23945">MTFHFGRKPDEQWLKELRSADQLPDEASQARVPHTAMPPALEGAFAALIELVFQILTAPQSVDGMVKAITTLGQQHDLPQKQAETLVKAWLMFFRAVQRASLNPKQLFEDVTALGYGKGKATFIAKQFKAQLAELSMTLVGQTFSIHNLVDMQWKFGVTAGSSVFEASGETFLQLKLTLNKGQGNEDVYMELTLPQFYEFLRAMESAKQSLEALS</sequence>
<dbReference type="eggNOG" id="ENOG502QQ17">
    <property type="taxonomic scope" value="Eukaryota"/>
</dbReference>
<dbReference type="InterPro" id="IPR017920">
    <property type="entry name" value="COMM"/>
</dbReference>
<dbReference type="PANTHER" id="PTHR16231:SF2">
    <property type="entry name" value="COMM DOMAIN-CONTAINING PROTEIN 7"/>
    <property type="match status" value="1"/>
</dbReference>
<feature type="domain" description="COMM" evidence="1">
    <location>
        <begin position="148"/>
        <end position="215"/>
    </location>
</feature>
<dbReference type="Pfam" id="PF07258">
    <property type="entry name" value="COMM_domain"/>
    <property type="match status" value="1"/>
</dbReference>
<name>A9UVC1_MONBE</name>
<protein>
    <recommendedName>
        <fullName evidence="1">COMM domain-containing protein</fullName>
    </recommendedName>
</protein>
<dbReference type="KEGG" id="mbr:MONBRDRAFT_31718"/>
<dbReference type="RefSeq" id="XP_001744353.1">
    <property type="nucleotide sequence ID" value="XM_001744301.1"/>
</dbReference>
<accession>A9UVC1</accession>
<evidence type="ECO:0000313" key="3">
    <source>
        <dbReference type="Proteomes" id="UP000001357"/>
    </source>
</evidence>
<evidence type="ECO:0000313" key="2">
    <source>
        <dbReference type="EMBL" id="EDQ91056.1"/>
    </source>
</evidence>
<dbReference type="Proteomes" id="UP000001357">
    <property type="component" value="Unassembled WGS sequence"/>
</dbReference>
<dbReference type="OMA" id="SQQWGEH"/>
<dbReference type="PANTHER" id="PTHR16231">
    <property type="entry name" value="COMM DOMAIN-CONTAINING PROTEIN 4-8 FAMILY MEMBER"/>
    <property type="match status" value="1"/>
</dbReference>